<gene>
    <name evidence="3" type="ORF">EC973_000395</name>
</gene>
<dbReference type="Pfam" id="PF08241">
    <property type="entry name" value="Methyltransf_11"/>
    <property type="match status" value="1"/>
</dbReference>
<dbReference type="OrthoDB" id="2013972at2759"/>
<dbReference type="PANTHER" id="PTHR43591">
    <property type="entry name" value="METHYLTRANSFERASE"/>
    <property type="match status" value="1"/>
</dbReference>
<evidence type="ECO:0000313" key="4">
    <source>
        <dbReference type="Proteomes" id="UP000605846"/>
    </source>
</evidence>
<keyword evidence="4" id="KW-1185">Reference proteome</keyword>
<feature type="compositionally biased region" description="Polar residues" evidence="1">
    <location>
        <begin position="305"/>
        <end position="315"/>
    </location>
</feature>
<comment type="caution">
    <text evidence="3">The sequence shown here is derived from an EMBL/GenBank/DDBJ whole genome shotgun (WGS) entry which is preliminary data.</text>
</comment>
<name>A0A8H7BNH0_9FUNG</name>
<accession>A0A8H7BNH0</accession>
<dbReference type="EMBL" id="JABAYA010000103">
    <property type="protein sequence ID" value="KAF7725143.1"/>
    <property type="molecule type" value="Genomic_DNA"/>
</dbReference>
<dbReference type="InterPro" id="IPR013216">
    <property type="entry name" value="Methyltransf_11"/>
</dbReference>
<proteinExistence type="predicted"/>
<dbReference type="SUPFAM" id="SSF53335">
    <property type="entry name" value="S-adenosyl-L-methionine-dependent methyltransferases"/>
    <property type="match status" value="1"/>
</dbReference>
<dbReference type="Gene3D" id="3.40.50.150">
    <property type="entry name" value="Vaccinia Virus protein VP39"/>
    <property type="match status" value="1"/>
</dbReference>
<feature type="compositionally biased region" description="Low complexity" evidence="1">
    <location>
        <begin position="1"/>
        <end position="18"/>
    </location>
</feature>
<evidence type="ECO:0000259" key="2">
    <source>
        <dbReference type="Pfam" id="PF08241"/>
    </source>
</evidence>
<evidence type="ECO:0000313" key="3">
    <source>
        <dbReference type="EMBL" id="KAF7725143.1"/>
    </source>
</evidence>
<feature type="compositionally biased region" description="Acidic residues" evidence="1">
    <location>
        <begin position="92"/>
        <end position="102"/>
    </location>
</feature>
<dbReference type="CDD" id="cd02440">
    <property type="entry name" value="AdoMet_MTases"/>
    <property type="match status" value="1"/>
</dbReference>
<dbReference type="Proteomes" id="UP000605846">
    <property type="component" value="Unassembled WGS sequence"/>
</dbReference>
<feature type="region of interest" description="Disordered" evidence="1">
    <location>
        <begin position="285"/>
        <end position="322"/>
    </location>
</feature>
<dbReference type="InterPro" id="IPR029063">
    <property type="entry name" value="SAM-dependent_MTases_sf"/>
</dbReference>
<organism evidence="3 4">
    <name type="scientific">Apophysomyces ossiformis</name>
    <dbReference type="NCBI Taxonomy" id="679940"/>
    <lineage>
        <taxon>Eukaryota</taxon>
        <taxon>Fungi</taxon>
        <taxon>Fungi incertae sedis</taxon>
        <taxon>Mucoromycota</taxon>
        <taxon>Mucoromycotina</taxon>
        <taxon>Mucoromycetes</taxon>
        <taxon>Mucorales</taxon>
        <taxon>Mucorineae</taxon>
        <taxon>Mucoraceae</taxon>
        <taxon>Apophysomyces</taxon>
    </lineage>
</organism>
<protein>
    <recommendedName>
        <fullName evidence="2">Methyltransferase type 11 domain-containing protein</fullName>
    </recommendedName>
</protein>
<feature type="region of interest" description="Disordered" evidence="1">
    <location>
        <begin position="1"/>
        <end position="102"/>
    </location>
</feature>
<dbReference type="AlphaFoldDB" id="A0A8H7BNH0"/>
<feature type="compositionally biased region" description="Basic residues" evidence="1">
    <location>
        <begin position="34"/>
        <end position="49"/>
    </location>
</feature>
<reference evidence="3" key="1">
    <citation type="submission" date="2020-01" db="EMBL/GenBank/DDBJ databases">
        <title>Genome Sequencing of Three Apophysomyces-Like Fungal Strains Confirms a Novel Fungal Genus in the Mucoromycota with divergent Burkholderia-like Endosymbiotic Bacteria.</title>
        <authorList>
            <person name="Stajich J.E."/>
            <person name="Macias A.M."/>
            <person name="Carter-House D."/>
            <person name="Lovett B."/>
            <person name="Kasson L.R."/>
            <person name="Berry K."/>
            <person name="Grigoriev I."/>
            <person name="Chang Y."/>
            <person name="Spatafora J."/>
            <person name="Kasson M.T."/>
        </authorList>
    </citation>
    <scope>NUCLEOTIDE SEQUENCE</scope>
    <source>
        <strain evidence="3">NRRL A-21654</strain>
    </source>
</reference>
<feature type="domain" description="Methyltransferase type 11" evidence="2">
    <location>
        <begin position="319"/>
        <end position="384"/>
    </location>
</feature>
<evidence type="ECO:0000256" key="1">
    <source>
        <dbReference type="SAM" id="MobiDB-lite"/>
    </source>
</evidence>
<dbReference type="GO" id="GO:0008757">
    <property type="term" value="F:S-adenosylmethionine-dependent methyltransferase activity"/>
    <property type="evidence" value="ECO:0007669"/>
    <property type="project" value="InterPro"/>
</dbReference>
<sequence length="508" mass="58288">MGNTFSYTTSTSSPSSSASDHRDVRSFSLNNRYHIPKHLRPIKTTRKMQKKLEQERTSRKKTTRGPILPQETNGELDRIFNCKKKNKSSDDESKDDEQEEDQEGIFRWHKGRRFINLKGIRYPLPADQTNLDRLRVEYYLCRWAFRGNVLAPIEEKLRRGIKVLNVSCGPGLWLGHPIIDMALDFRRSDFTAVDLCDLLPIEQLQRINESYNDQQIEPTTSSHSLIQSQDNYPTHSISPHIASVISRCPDFTTVHPALSCLTTQTQSTVFHQMAMQPIASISTHTKDLPDQQGVEEPDLSERETQSCPSTITPNLRQKRRPKQTKTVLNNLRFHQLNVLEEDLPFKDDTFDYVQQSLVALVYSTSDWSRVLSELVRVTKPGGYIQLTEVDLFIHQAGPKAIAFQEEYIRVARQMKEMLETAGLHEVEGRFVSIPIGCWGLDIGILWKENFDEFMRAAQPFLTSHLGLSSSEFKQKWRDTVEELNQCKTFSNIHAAWGHKPAAATTQLT</sequence>